<evidence type="ECO:0000256" key="3">
    <source>
        <dbReference type="ARBA" id="ARBA00023163"/>
    </source>
</evidence>
<name>A4BGH9_9GAMM</name>
<keyword evidence="2" id="KW-0238">DNA-binding</keyword>
<dbReference type="AlphaFoldDB" id="A4BGH9"/>
<gene>
    <name evidence="5" type="ORF">MED297_08976</name>
</gene>
<dbReference type="InterPro" id="IPR009057">
    <property type="entry name" value="Homeodomain-like_sf"/>
</dbReference>
<reference evidence="5 6" key="1">
    <citation type="submission" date="2006-02" db="EMBL/GenBank/DDBJ databases">
        <authorList>
            <person name="Pinhassi J."/>
            <person name="Pedros-Alio C."/>
            <person name="Ferriera S."/>
            <person name="Johnson J."/>
            <person name="Kravitz S."/>
            <person name="Halpern A."/>
            <person name="Remington K."/>
            <person name="Beeson K."/>
            <person name="Tran B."/>
            <person name="Rogers Y.-H."/>
            <person name="Friedman R."/>
            <person name="Venter J.C."/>
        </authorList>
    </citation>
    <scope>NUCLEOTIDE SEQUENCE [LARGE SCALE GENOMIC DNA]</scope>
    <source>
        <strain evidence="5 6">MED297</strain>
    </source>
</reference>
<protein>
    <submittedName>
        <fullName evidence="5">Regulator of melibiose operon</fullName>
    </submittedName>
</protein>
<dbReference type="PANTHER" id="PTHR43280">
    <property type="entry name" value="ARAC-FAMILY TRANSCRIPTIONAL REGULATOR"/>
    <property type="match status" value="1"/>
</dbReference>
<feature type="domain" description="HTH araC/xylS-type" evidence="4">
    <location>
        <begin position="189"/>
        <end position="287"/>
    </location>
</feature>
<dbReference type="EMBL" id="AAOE01000016">
    <property type="protein sequence ID" value="EAR08785.1"/>
    <property type="molecule type" value="Genomic_DNA"/>
</dbReference>
<dbReference type="InterPro" id="IPR018062">
    <property type="entry name" value="HTH_AraC-typ_CS"/>
</dbReference>
<dbReference type="PANTHER" id="PTHR43280:SF14">
    <property type="entry name" value="MELIBIOSE OPERON REGULATORY PROTEIN"/>
    <property type="match status" value="1"/>
</dbReference>
<accession>A4BGH9</accession>
<dbReference type="SUPFAM" id="SSF46689">
    <property type="entry name" value="Homeodomain-like"/>
    <property type="match status" value="2"/>
</dbReference>
<dbReference type="PROSITE" id="PS00041">
    <property type="entry name" value="HTH_ARAC_FAMILY_1"/>
    <property type="match status" value="1"/>
</dbReference>
<dbReference type="OrthoDB" id="345413at2"/>
<evidence type="ECO:0000256" key="2">
    <source>
        <dbReference type="ARBA" id="ARBA00023125"/>
    </source>
</evidence>
<keyword evidence="1" id="KW-0805">Transcription regulation</keyword>
<dbReference type="NCBIfam" id="NF007693">
    <property type="entry name" value="PRK10371.1"/>
    <property type="match status" value="1"/>
</dbReference>
<dbReference type="InterPro" id="IPR018060">
    <property type="entry name" value="HTH_AraC"/>
</dbReference>
<comment type="caution">
    <text evidence="5">The sequence shown here is derived from an EMBL/GenBank/DDBJ whole genome shotgun (WGS) entry which is preliminary data.</text>
</comment>
<keyword evidence="6" id="KW-1185">Reference proteome</keyword>
<dbReference type="PROSITE" id="PS01124">
    <property type="entry name" value="HTH_ARAC_FAMILY_2"/>
    <property type="match status" value="1"/>
</dbReference>
<dbReference type="GO" id="GO:0043565">
    <property type="term" value="F:sequence-specific DNA binding"/>
    <property type="evidence" value="ECO:0007669"/>
    <property type="project" value="InterPro"/>
</dbReference>
<keyword evidence="3" id="KW-0804">Transcription</keyword>
<dbReference type="Proteomes" id="UP000005953">
    <property type="component" value="Unassembled WGS sequence"/>
</dbReference>
<evidence type="ECO:0000313" key="5">
    <source>
        <dbReference type="EMBL" id="EAR08785.1"/>
    </source>
</evidence>
<dbReference type="SMART" id="SM00342">
    <property type="entry name" value="HTH_ARAC"/>
    <property type="match status" value="1"/>
</dbReference>
<dbReference type="STRING" id="314283.MED297_08976"/>
<evidence type="ECO:0000256" key="1">
    <source>
        <dbReference type="ARBA" id="ARBA00023015"/>
    </source>
</evidence>
<dbReference type="HOGENOM" id="CLU_000445_88_9_6"/>
<dbReference type="Pfam" id="PF12833">
    <property type="entry name" value="HTH_18"/>
    <property type="match status" value="1"/>
</dbReference>
<dbReference type="GO" id="GO:0003700">
    <property type="term" value="F:DNA-binding transcription factor activity"/>
    <property type="evidence" value="ECO:0007669"/>
    <property type="project" value="InterPro"/>
</dbReference>
<evidence type="ECO:0000313" key="6">
    <source>
        <dbReference type="Proteomes" id="UP000005953"/>
    </source>
</evidence>
<proteinExistence type="predicted"/>
<dbReference type="RefSeq" id="WP_008046019.1">
    <property type="nucleotide sequence ID" value="NZ_CH724152.1"/>
</dbReference>
<evidence type="ECO:0000259" key="4">
    <source>
        <dbReference type="PROSITE" id="PS01124"/>
    </source>
</evidence>
<organism evidence="5 6">
    <name type="scientific">Reinekea blandensis MED297</name>
    <dbReference type="NCBI Taxonomy" id="314283"/>
    <lineage>
        <taxon>Bacteria</taxon>
        <taxon>Pseudomonadati</taxon>
        <taxon>Pseudomonadota</taxon>
        <taxon>Gammaproteobacteria</taxon>
        <taxon>Oceanospirillales</taxon>
        <taxon>Saccharospirillaceae</taxon>
        <taxon>Reinekea</taxon>
    </lineage>
</organism>
<sequence>MQEEKVYQPNDPVNPLFVQDNIYVEEREPECMAQAHWHSHIEVNIPYGDGVEYDINGKFFRLPERHLGLFWAAIPHQLTNPGKCREMFIAYIPMQTIIAWSQLQRLYRDIVSQAVLHSRVEYPMPIDQMRRLVDEFNRNDDALKAVVNDELQLMLKRASAYGLEQLVEPVIDSDDSVKEKRTSQSQKIQAMLEFIASNYKQPIAVTDVAEHVHLHPKYAMQMFKNLIGIPMKQYINRMRLMTAKDLLRDTERSIMDIALTVGFNSNNRFYIVFRQYEQCTPKEFRNRYR</sequence>
<dbReference type="Gene3D" id="1.10.10.60">
    <property type="entry name" value="Homeodomain-like"/>
    <property type="match status" value="2"/>
</dbReference>